<dbReference type="PANTHER" id="PTHR43512:SF7">
    <property type="entry name" value="TRANSLATION FACTOR GUF1, MITOCHONDRIAL"/>
    <property type="match status" value="1"/>
</dbReference>
<sequence length="657" mass="71237">MNRVFRFASYREASRVSFSLRGRQDVLVRQRQHGFSVHAMQPQPSQDGSDVSAIVSSIPPERIRNFCIISHVDHGKSTLADRLMEITGLIGTSGSQGQLLDSLGIERERGITIKAQTVSLFYYPQPDSPPYLFNLIDTPGHVDFSYEVSRSIAACQGALLLVDATKGVQAQTVANFFLAFEQDLSIIPVVNKVDLGHADVAGTLEQMSSAFDIDPSDTLAISAKTGLGVDALLPTLLERTPPLSAREDSPLRILLFDAWYDEHRGVLCLMQVLGGKLQPGTRLVSAASKKEYTVLSVSLMRIAQIPVDRLGPGQVGCVCLGMKAISEASIGDTFSHPSSPQPAVPGFKRPQAMVFAGLYPTLESGFGELQTAMDRFLLKDASVVVENEHSPTLGRGLRCGFLGLLHMEVVQQRLLEEHGVDVLMTSPTVPLQATLKDGSVRNVNSPEALPDDKELASLTEPVVAATIITPAEYLGGLIALCESACGEQVEQTFLGPERVVLRYKLPLAEIATDFHDRMKTLSSGYASLDYEPSGSQPADVVALGLRVNGEPVAALTRIVRRNKSVALGKAMVATLKGEMQRQVYDIIIQATVGNSVVARETVRAVRKNVLAKCYGGDVSRKRKLLDKQKEGKKRANLTVGSVEIPHEAYVKVLTKKS</sequence>
<feature type="binding site" evidence="8">
    <location>
        <begin position="137"/>
        <end position="141"/>
    </location>
    <ligand>
        <name>GTP</name>
        <dbReference type="ChEBI" id="CHEBI:37565"/>
    </ligand>
</feature>
<dbReference type="Gene3D" id="3.40.50.300">
    <property type="entry name" value="P-loop containing nucleotide triphosphate hydrolases"/>
    <property type="match status" value="1"/>
</dbReference>
<dbReference type="Gene3D" id="3.30.70.240">
    <property type="match status" value="1"/>
</dbReference>
<dbReference type="FunFam" id="2.40.30.10:FF:000015">
    <property type="entry name" value="Translation factor GUF1, mitochondrial"/>
    <property type="match status" value="1"/>
</dbReference>
<dbReference type="Gene3D" id="2.40.30.10">
    <property type="entry name" value="Translation factors"/>
    <property type="match status" value="1"/>
</dbReference>
<dbReference type="Pfam" id="PF06421">
    <property type="entry name" value="LepA_C"/>
    <property type="match status" value="1"/>
</dbReference>
<dbReference type="FunFam" id="3.30.70.240:FF:000007">
    <property type="entry name" value="Translation factor GUF1, mitochondrial"/>
    <property type="match status" value="1"/>
</dbReference>
<dbReference type="FunFam" id="3.30.70.870:FF:000004">
    <property type="entry name" value="Translation factor GUF1, mitochondrial"/>
    <property type="match status" value="1"/>
</dbReference>
<feature type="binding site" evidence="8">
    <location>
        <begin position="191"/>
        <end position="194"/>
    </location>
    <ligand>
        <name>GTP</name>
        <dbReference type="ChEBI" id="CHEBI:37565"/>
    </ligand>
</feature>
<keyword evidence="4 8" id="KW-0378">Hydrolase</keyword>
<dbReference type="PRINTS" id="PR00315">
    <property type="entry name" value="ELONGATNFCT"/>
</dbReference>
<name>A0A7S4FAF1_CHRCT</name>
<dbReference type="InterPro" id="IPR000795">
    <property type="entry name" value="T_Tr_GTP-bd_dom"/>
</dbReference>
<dbReference type="FunFam" id="3.40.50.300:FF:000078">
    <property type="entry name" value="Elongation factor 4"/>
    <property type="match status" value="1"/>
</dbReference>
<reference evidence="10" key="1">
    <citation type="submission" date="2021-01" db="EMBL/GenBank/DDBJ databases">
        <authorList>
            <person name="Corre E."/>
            <person name="Pelletier E."/>
            <person name="Niang G."/>
            <person name="Scheremetjew M."/>
            <person name="Finn R."/>
            <person name="Kale V."/>
            <person name="Holt S."/>
            <person name="Cochrane G."/>
            <person name="Meng A."/>
            <person name="Brown T."/>
            <person name="Cohen L."/>
        </authorList>
    </citation>
    <scope>NUCLEOTIDE SEQUENCE</scope>
    <source>
        <strain evidence="10">CCMP645</strain>
    </source>
</reference>
<dbReference type="PROSITE" id="PS51722">
    <property type="entry name" value="G_TR_2"/>
    <property type="match status" value="1"/>
</dbReference>
<dbReference type="HAMAP" id="MF_00071">
    <property type="entry name" value="LepA"/>
    <property type="match status" value="1"/>
</dbReference>
<dbReference type="GO" id="GO:0045727">
    <property type="term" value="P:positive regulation of translation"/>
    <property type="evidence" value="ECO:0007669"/>
    <property type="project" value="UniProtKB-UniRule"/>
</dbReference>
<dbReference type="InterPro" id="IPR005225">
    <property type="entry name" value="Small_GTP-bd"/>
</dbReference>
<dbReference type="Pfam" id="PF00679">
    <property type="entry name" value="EFG_C"/>
    <property type="match status" value="1"/>
</dbReference>
<proteinExistence type="inferred from homology"/>
<dbReference type="GO" id="GO:0005759">
    <property type="term" value="C:mitochondrial matrix"/>
    <property type="evidence" value="ECO:0007669"/>
    <property type="project" value="UniProtKB-UniRule"/>
</dbReference>
<keyword evidence="8" id="KW-0648">Protein biosynthesis</keyword>
<keyword evidence="6 8" id="KW-0342">GTP-binding</keyword>
<accession>A0A7S4FAF1</accession>
<dbReference type="Pfam" id="PF00009">
    <property type="entry name" value="GTP_EFTU"/>
    <property type="match status" value="1"/>
</dbReference>
<dbReference type="InterPro" id="IPR035647">
    <property type="entry name" value="EFG_III/V"/>
</dbReference>
<evidence type="ECO:0000256" key="5">
    <source>
        <dbReference type="ARBA" id="ARBA00023128"/>
    </source>
</evidence>
<evidence type="ECO:0000259" key="9">
    <source>
        <dbReference type="PROSITE" id="PS51722"/>
    </source>
</evidence>
<dbReference type="InterPro" id="IPR006297">
    <property type="entry name" value="EF-4"/>
</dbReference>
<evidence type="ECO:0000256" key="6">
    <source>
        <dbReference type="ARBA" id="ARBA00023134"/>
    </source>
</evidence>
<dbReference type="Gene3D" id="3.30.70.2570">
    <property type="entry name" value="Elongation factor 4, C-terminal domain"/>
    <property type="match status" value="1"/>
</dbReference>
<dbReference type="InterPro" id="IPR035654">
    <property type="entry name" value="LepA_IV"/>
</dbReference>
<dbReference type="InterPro" id="IPR009000">
    <property type="entry name" value="Transl_B-barrel_sf"/>
</dbReference>
<gene>
    <name evidence="10" type="ORF">PCAR00345_LOCUS35947</name>
</gene>
<dbReference type="GO" id="GO:0005525">
    <property type="term" value="F:GTP binding"/>
    <property type="evidence" value="ECO:0007669"/>
    <property type="project" value="UniProtKB-UniRule"/>
</dbReference>
<dbReference type="PROSITE" id="PS00301">
    <property type="entry name" value="G_TR_1"/>
    <property type="match status" value="1"/>
</dbReference>
<dbReference type="EMBL" id="HBIZ01056709">
    <property type="protein sequence ID" value="CAE0783244.1"/>
    <property type="molecule type" value="Transcribed_RNA"/>
</dbReference>
<evidence type="ECO:0000256" key="1">
    <source>
        <dbReference type="ARBA" id="ARBA00005454"/>
    </source>
</evidence>
<dbReference type="EC" id="3.6.5.n1" evidence="8"/>
<dbReference type="InterPro" id="IPR031157">
    <property type="entry name" value="G_TR_CS"/>
</dbReference>
<dbReference type="InterPro" id="IPR013842">
    <property type="entry name" value="LepA_CTD"/>
</dbReference>
<dbReference type="CDD" id="cd01890">
    <property type="entry name" value="LepA"/>
    <property type="match status" value="1"/>
</dbReference>
<dbReference type="GO" id="GO:0097177">
    <property type="term" value="F:mitochondrial ribosome binding"/>
    <property type="evidence" value="ECO:0007669"/>
    <property type="project" value="TreeGrafter"/>
</dbReference>
<protein>
    <recommendedName>
        <fullName evidence="8">Translation factor GUF1 homolog, mitochondrial</fullName>
        <ecNumber evidence="8">3.6.5.n1</ecNumber>
    </recommendedName>
    <alternativeName>
        <fullName evidence="8">Elongation factor 4 homolog</fullName>
        <shortName evidence="8">EF-4</shortName>
    </alternativeName>
    <alternativeName>
        <fullName evidence="8">GTPase GUF1 homolog</fullName>
    </alternativeName>
    <alternativeName>
        <fullName evidence="8">Ribosomal back-translocase</fullName>
    </alternativeName>
</protein>
<dbReference type="CDD" id="cd03709">
    <property type="entry name" value="lepA_C"/>
    <property type="match status" value="1"/>
</dbReference>
<evidence type="ECO:0000256" key="7">
    <source>
        <dbReference type="ARBA" id="ARBA00023136"/>
    </source>
</evidence>
<dbReference type="FunFam" id="3.30.70.2570:FF:000001">
    <property type="entry name" value="Translation factor GUF1, mitochondrial"/>
    <property type="match status" value="1"/>
</dbReference>
<evidence type="ECO:0000256" key="3">
    <source>
        <dbReference type="ARBA" id="ARBA00022792"/>
    </source>
</evidence>
<feature type="binding site" evidence="8">
    <location>
        <begin position="70"/>
        <end position="77"/>
    </location>
    <ligand>
        <name>GTP</name>
        <dbReference type="ChEBI" id="CHEBI:37565"/>
    </ligand>
</feature>
<dbReference type="GO" id="GO:0003924">
    <property type="term" value="F:GTPase activity"/>
    <property type="evidence" value="ECO:0007669"/>
    <property type="project" value="UniProtKB-UniRule"/>
</dbReference>
<dbReference type="PANTHER" id="PTHR43512">
    <property type="entry name" value="TRANSLATION FACTOR GUF1-RELATED"/>
    <property type="match status" value="1"/>
</dbReference>
<dbReference type="NCBIfam" id="TIGR00231">
    <property type="entry name" value="small_GTP"/>
    <property type="match status" value="1"/>
</dbReference>
<comment type="catalytic activity">
    <reaction evidence="8">
        <text>GTP + H2O = GDP + phosphate + H(+)</text>
        <dbReference type="Rhea" id="RHEA:19669"/>
        <dbReference type="ChEBI" id="CHEBI:15377"/>
        <dbReference type="ChEBI" id="CHEBI:15378"/>
        <dbReference type="ChEBI" id="CHEBI:37565"/>
        <dbReference type="ChEBI" id="CHEBI:43474"/>
        <dbReference type="ChEBI" id="CHEBI:58189"/>
        <dbReference type="EC" id="3.6.5.n1"/>
    </reaction>
</comment>
<dbReference type="InterPro" id="IPR038363">
    <property type="entry name" value="LepA_C_sf"/>
</dbReference>
<evidence type="ECO:0000256" key="8">
    <source>
        <dbReference type="HAMAP-Rule" id="MF_03137"/>
    </source>
</evidence>
<evidence type="ECO:0000256" key="4">
    <source>
        <dbReference type="ARBA" id="ARBA00022801"/>
    </source>
</evidence>
<evidence type="ECO:0000313" key="10">
    <source>
        <dbReference type="EMBL" id="CAE0783244.1"/>
    </source>
</evidence>
<feature type="domain" description="Tr-type G" evidence="9">
    <location>
        <begin position="61"/>
        <end position="244"/>
    </location>
</feature>
<dbReference type="Gene3D" id="3.30.70.870">
    <property type="entry name" value="Elongation Factor G (Translational Gtpase), domain 3"/>
    <property type="match status" value="1"/>
</dbReference>
<dbReference type="GO" id="GO:0006412">
    <property type="term" value="P:translation"/>
    <property type="evidence" value="ECO:0007669"/>
    <property type="project" value="UniProtKB-KW"/>
</dbReference>
<organism evidence="10">
    <name type="scientific">Chrysotila carterae</name>
    <name type="common">Marine alga</name>
    <name type="synonym">Syracosphaera carterae</name>
    <dbReference type="NCBI Taxonomy" id="13221"/>
    <lineage>
        <taxon>Eukaryota</taxon>
        <taxon>Haptista</taxon>
        <taxon>Haptophyta</taxon>
        <taxon>Prymnesiophyceae</taxon>
        <taxon>Isochrysidales</taxon>
        <taxon>Isochrysidaceae</taxon>
        <taxon>Chrysotila</taxon>
    </lineage>
</organism>
<dbReference type="AlphaFoldDB" id="A0A7S4FAF1"/>
<keyword evidence="7 8" id="KW-0472">Membrane</keyword>
<evidence type="ECO:0000256" key="2">
    <source>
        <dbReference type="ARBA" id="ARBA00022741"/>
    </source>
</evidence>
<dbReference type="InterPro" id="IPR000640">
    <property type="entry name" value="EFG_V-like"/>
</dbReference>
<comment type="similarity">
    <text evidence="1">Belongs to the TRAFAC class translation factor GTPase superfamily. Classic translation factor GTPase family. LepA subfamily.</text>
</comment>
<comment type="function">
    <text evidence="8">Promotes mitochondrial protein synthesis. May act as a fidelity factor of the translation reaction, by catalyzing a one-codon backward translocation of tRNAs on improperly translocated ribosomes. Binds to mitochondrial ribosomes in a GTP-dependent manner.</text>
</comment>
<dbReference type="GO" id="GO:0005743">
    <property type="term" value="C:mitochondrial inner membrane"/>
    <property type="evidence" value="ECO:0007669"/>
    <property type="project" value="UniProtKB-SubCell"/>
</dbReference>
<comment type="similarity">
    <text evidence="8">Belongs to the GTP-binding elongation factor family. LepA subfamily.</text>
</comment>
<dbReference type="NCBIfam" id="TIGR01393">
    <property type="entry name" value="lepA"/>
    <property type="match status" value="1"/>
</dbReference>
<keyword evidence="5 8" id="KW-0496">Mitochondrion</keyword>
<dbReference type="SUPFAM" id="SSF50447">
    <property type="entry name" value="Translation proteins"/>
    <property type="match status" value="1"/>
</dbReference>
<dbReference type="SUPFAM" id="SSF52540">
    <property type="entry name" value="P-loop containing nucleoside triphosphate hydrolases"/>
    <property type="match status" value="1"/>
</dbReference>
<keyword evidence="2 8" id="KW-0547">Nucleotide-binding</keyword>
<keyword evidence="3 8" id="KW-0999">Mitochondrion inner membrane</keyword>
<dbReference type="SUPFAM" id="SSF54980">
    <property type="entry name" value="EF-G C-terminal domain-like"/>
    <property type="match status" value="2"/>
</dbReference>
<dbReference type="InterPro" id="IPR027417">
    <property type="entry name" value="P-loop_NTPase"/>
</dbReference>
<comment type="subcellular location">
    <subcellularLocation>
        <location evidence="8">Mitochondrion inner membrane</location>
        <topology evidence="8">Peripheral membrane protein</topology>
        <orientation evidence="8">Matrix side</orientation>
    </subcellularLocation>
</comment>